<keyword evidence="8" id="KW-1015">Disulfide bond</keyword>
<keyword evidence="4 13" id="KW-0812">Transmembrane</keyword>
<evidence type="ECO:0000256" key="8">
    <source>
        <dbReference type="ARBA" id="ARBA00023157"/>
    </source>
</evidence>
<evidence type="ECO:0000256" key="5">
    <source>
        <dbReference type="ARBA" id="ARBA00022989"/>
    </source>
</evidence>
<evidence type="ECO:0000256" key="10">
    <source>
        <dbReference type="ARBA" id="ARBA00023180"/>
    </source>
</evidence>
<evidence type="ECO:0000256" key="4">
    <source>
        <dbReference type="ARBA" id="ARBA00022692"/>
    </source>
</evidence>
<evidence type="ECO:0000313" key="17">
    <source>
        <dbReference type="Proteomes" id="UP000221080"/>
    </source>
</evidence>
<keyword evidence="7 15" id="KW-0472">Membrane</keyword>
<evidence type="ECO:0000313" key="18">
    <source>
        <dbReference type="RefSeq" id="XP_017314202.1"/>
    </source>
</evidence>
<dbReference type="AlphaFoldDB" id="A0A2D0Q7C5"/>
<comment type="subcellular location">
    <subcellularLocation>
        <location evidence="1">Cell membrane</location>
    </subcellularLocation>
</comment>
<dbReference type="GO" id="GO:0007204">
    <property type="term" value="P:positive regulation of cytosolic calcium ion concentration"/>
    <property type="evidence" value="ECO:0007669"/>
    <property type="project" value="TreeGrafter"/>
</dbReference>
<keyword evidence="12 13" id="KW-0807">Transducer</keyword>
<dbReference type="PROSITE" id="PS50262">
    <property type="entry name" value="G_PROTEIN_RECEP_F1_2"/>
    <property type="match status" value="1"/>
</dbReference>
<protein>
    <submittedName>
        <fullName evidence="18">Apelin receptor 2</fullName>
    </submittedName>
</protein>
<dbReference type="PRINTS" id="PR00237">
    <property type="entry name" value="GPCRRHODOPSN"/>
</dbReference>
<feature type="transmembrane region" description="Helical" evidence="15">
    <location>
        <begin position="31"/>
        <end position="54"/>
    </location>
</feature>
<keyword evidence="2" id="KW-0217">Developmental protein</keyword>
<gene>
    <name evidence="18" type="primary">aplnr2</name>
</gene>
<dbReference type="GO" id="GO:0007369">
    <property type="term" value="P:gastrulation"/>
    <property type="evidence" value="ECO:0007669"/>
    <property type="project" value="UniProtKB-KW"/>
</dbReference>
<dbReference type="GO" id="GO:0019722">
    <property type="term" value="P:calcium-mediated signaling"/>
    <property type="evidence" value="ECO:0007669"/>
    <property type="project" value="TreeGrafter"/>
</dbReference>
<feature type="compositionally biased region" description="Polar residues" evidence="14">
    <location>
        <begin position="404"/>
        <end position="415"/>
    </location>
</feature>
<dbReference type="PANTHER" id="PTHR10489:SF953">
    <property type="entry name" value="APELIN RECEPTOR"/>
    <property type="match status" value="1"/>
</dbReference>
<evidence type="ECO:0000256" key="7">
    <source>
        <dbReference type="ARBA" id="ARBA00023136"/>
    </source>
</evidence>
<feature type="transmembrane region" description="Helical" evidence="15">
    <location>
        <begin position="284"/>
        <end position="302"/>
    </location>
</feature>
<evidence type="ECO:0000256" key="6">
    <source>
        <dbReference type="ARBA" id="ARBA00023040"/>
    </source>
</evidence>
<dbReference type="OMA" id="LICYCSL"/>
<dbReference type="GO" id="GO:0030593">
    <property type="term" value="P:neutrophil chemotaxis"/>
    <property type="evidence" value="ECO:0007669"/>
    <property type="project" value="TreeGrafter"/>
</dbReference>
<evidence type="ECO:0000256" key="3">
    <source>
        <dbReference type="ARBA" id="ARBA00022475"/>
    </source>
</evidence>
<dbReference type="STRING" id="7998.ENSIPUP00000003760"/>
<evidence type="ECO:0000256" key="2">
    <source>
        <dbReference type="ARBA" id="ARBA00022473"/>
    </source>
</evidence>
<evidence type="ECO:0000256" key="14">
    <source>
        <dbReference type="SAM" id="MobiDB-lite"/>
    </source>
</evidence>
<organism evidence="17 18">
    <name type="scientific">Ictalurus punctatus</name>
    <name type="common">Channel catfish</name>
    <name type="synonym">Silurus punctatus</name>
    <dbReference type="NCBI Taxonomy" id="7998"/>
    <lineage>
        <taxon>Eukaryota</taxon>
        <taxon>Metazoa</taxon>
        <taxon>Chordata</taxon>
        <taxon>Craniata</taxon>
        <taxon>Vertebrata</taxon>
        <taxon>Euteleostomi</taxon>
        <taxon>Actinopterygii</taxon>
        <taxon>Neopterygii</taxon>
        <taxon>Teleostei</taxon>
        <taxon>Ostariophysi</taxon>
        <taxon>Siluriformes</taxon>
        <taxon>Ictaluridae</taxon>
        <taxon>Ictalurus</taxon>
    </lineage>
</organism>
<feature type="transmembrane region" description="Helical" evidence="15">
    <location>
        <begin position="83"/>
        <end position="104"/>
    </location>
</feature>
<dbReference type="GO" id="GO:0009897">
    <property type="term" value="C:external side of plasma membrane"/>
    <property type="evidence" value="ECO:0007669"/>
    <property type="project" value="TreeGrafter"/>
</dbReference>
<reference evidence="18" key="2">
    <citation type="submission" date="2025-08" db="UniProtKB">
        <authorList>
            <consortium name="RefSeq"/>
        </authorList>
    </citation>
    <scope>IDENTIFICATION</scope>
    <source>
        <tissue evidence="18">Blood</tissue>
    </source>
</reference>
<keyword evidence="5 15" id="KW-1133">Transmembrane helix</keyword>
<evidence type="ECO:0000256" key="12">
    <source>
        <dbReference type="ARBA" id="ARBA00023224"/>
    </source>
</evidence>
<keyword evidence="17" id="KW-1185">Reference proteome</keyword>
<evidence type="ECO:0000256" key="1">
    <source>
        <dbReference type="ARBA" id="ARBA00004236"/>
    </source>
</evidence>
<keyword evidence="11" id="KW-0306">Gastrulation</keyword>
<dbReference type="InterPro" id="IPR050119">
    <property type="entry name" value="CCR1-9-like"/>
</dbReference>
<dbReference type="GO" id="GO:0006955">
    <property type="term" value="P:immune response"/>
    <property type="evidence" value="ECO:0007669"/>
    <property type="project" value="TreeGrafter"/>
</dbReference>
<dbReference type="SUPFAM" id="SSF81321">
    <property type="entry name" value="Family A G protein-coupled receptor-like"/>
    <property type="match status" value="1"/>
</dbReference>
<feature type="region of interest" description="Disordered" evidence="14">
    <location>
        <begin position="375"/>
        <end position="415"/>
    </location>
</feature>
<dbReference type="Proteomes" id="UP000221080">
    <property type="component" value="Chromosome 27"/>
</dbReference>
<dbReference type="GO" id="GO:0016493">
    <property type="term" value="F:C-C chemokine receptor activity"/>
    <property type="evidence" value="ECO:0007669"/>
    <property type="project" value="TreeGrafter"/>
</dbReference>
<feature type="transmembrane region" description="Helical" evidence="15">
    <location>
        <begin position="124"/>
        <end position="142"/>
    </location>
</feature>
<reference evidence="17" key="1">
    <citation type="journal article" date="2016" name="Nat. Commun.">
        <title>The channel catfish genome sequence provides insights into the evolution of scale formation in teleosts.</title>
        <authorList>
            <person name="Liu Z."/>
            <person name="Liu S."/>
            <person name="Yao J."/>
            <person name="Bao L."/>
            <person name="Zhang J."/>
            <person name="Li Y."/>
            <person name="Jiang C."/>
            <person name="Sun L."/>
            <person name="Wang R."/>
            <person name="Zhang Y."/>
            <person name="Zhou T."/>
            <person name="Zeng Q."/>
            <person name="Fu Q."/>
            <person name="Gao S."/>
            <person name="Li N."/>
            <person name="Koren S."/>
            <person name="Jiang Y."/>
            <person name="Zimin A."/>
            <person name="Xu P."/>
            <person name="Phillippy A.M."/>
            <person name="Geng X."/>
            <person name="Song L."/>
            <person name="Sun F."/>
            <person name="Li C."/>
            <person name="Wang X."/>
            <person name="Chen A."/>
            <person name="Jin Y."/>
            <person name="Yuan Z."/>
            <person name="Yang Y."/>
            <person name="Tan S."/>
            <person name="Peatman E."/>
            <person name="Lu J."/>
            <person name="Qin Z."/>
            <person name="Dunham R."/>
            <person name="Li Z."/>
            <person name="Sonstegard T."/>
            <person name="Feng J."/>
            <person name="Danzmann R.G."/>
            <person name="Schroeder S."/>
            <person name="Scheffler B."/>
            <person name="Duke M.V."/>
            <person name="Ballard L."/>
            <person name="Kucuktas H."/>
            <person name="Kaltenboeck L."/>
            <person name="Liu H."/>
            <person name="Armbruster J."/>
            <person name="Xie Y."/>
            <person name="Kirby M.L."/>
            <person name="Tian Y."/>
            <person name="Flanagan M.E."/>
            <person name="Mu W."/>
            <person name="Waldbieser G.C."/>
        </authorList>
    </citation>
    <scope>NUCLEOTIDE SEQUENCE [LARGE SCALE GENOMIC DNA]</scope>
    <source>
        <strain evidence="17">SDA103</strain>
    </source>
</reference>
<evidence type="ECO:0000259" key="16">
    <source>
        <dbReference type="PROSITE" id="PS50262"/>
    </source>
</evidence>
<dbReference type="Pfam" id="PF00001">
    <property type="entry name" value="7tm_1"/>
    <property type="match status" value="1"/>
</dbReference>
<dbReference type="InterPro" id="IPR017452">
    <property type="entry name" value="GPCR_Rhodpsn_7TM"/>
</dbReference>
<keyword evidence="9 13" id="KW-0675">Receptor</keyword>
<evidence type="ECO:0000256" key="11">
    <source>
        <dbReference type="ARBA" id="ARBA00023218"/>
    </source>
</evidence>
<name>A0A2D0Q7C5_ICTPU</name>
<feature type="compositionally biased region" description="Basic and acidic residues" evidence="14">
    <location>
        <begin position="381"/>
        <end position="400"/>
    </location>
</feature>
<dbReference type="KEGG" id="ipu:108259327"/>
<dbReference type="GeneID" id="108259327"/>
<dbReference type="OrthoDB" id="5981855at2759"/>
<dbReference type="RefSeq" id="XP_017314202.1">
    <property type="nucleotide sequence ID" value="XM_017458713.3"/>
</dbReference>
<accession>A0A2D0Q7C5</accession>
<keyword evidence="6 13" id="KW-0297">G-protein coupled receptor</keyword>
<comment type="similarity">
    <text evidence="13">Belongs to the G-protein coupled receptor 1 family.</text>
</comment>
<evidence type="ECO:0000256" key="15">
    <source>
        <dbReference type="SAM" id="Phobius"/>
    </source>
</evidence>
<feature type="transmembrane region" description="Helical" evidence="15">
    <location>
        <begin position="162"/>
        <end position="183"/>
    </location>
</feature>
<dbReference type="PROSITE" id="PS00237">
    <property type="entry name" value="G_PROTEIN_RECEP_F1_1"/>
    <property type="match status" value="1"/>
</dbReference>
<evidence type="ECO:0000256" key="9">
    <source>
        <dbReference type="ARBA" id="ARBA00023170"/>
    </source>
</evidence>
<feature type="domain" description="G-protein coupled receptors family 1 profile" evidence="16">
    <location>
        <begin position="43"/>
        <end position="349"/>
    </location>
</feature>
<sequence>MSELDFPLASPFPHPQCDYGEWSATRVLIPVIYLLAFIVGTFGNAFVLCAYLNCCGSRLWTIRSHNKSEPPCRPSCSPSVTESLMVSLALADLAFVTTLPLWAVYTALDYHWPFGSFLCRVSSYLVALNMYASVFSLAGLSVERYCVIKRHNPNKTQAPVRAWYIIGCVWTAASVLALPALLLRTVREVDGHPDWLDDDDHNYNSGPQCLCDMDYSILVSLDLDPASQERAEVMWSALLGLKSTVLGFLLPLIVLLLCYCSLAHFLSRHFRLGPHPDRQRQHKLLRIVIALVLAFFLCWLPFHANKTLSDLVELDILPYSCSFDRWLVAVHPYAICLAYMNSCLNPLLYACCDPAFRQRCQRVVKLVWKRHKGERDDAEDRDTGTRDELEEDKIVGDTGHRSKTGNNTLTATYSS</sequence>
<keyword evidence="3" id="KW-1003">Cell membrane</keyword>
<dbReference type="InterPro" id="IPR000276">
    <property type="entry name" value="GPCR_Rhodpsn"/>
</dbReference>
<dbReference type="CTD" id="793710"/>
<keyword evidence="10" id="KW-0325">Glycoprotein</keyword>
<dbReference type="Gene3D" id="1.20.1070.10">
    <property type="entry name" value="Rhodopsin 7-helix transmembrane proteins"/>
    <property type="match status" value="1"/>
</dbReference>
<dbReference type="GO" id="GO:0019957">
    <property type="term" value="F:C-C chemokine binding"/>
    <property type="evidence" value="ECO:0007669"/>
    <property type="project" value="TreeGrafter"/>
</dbReference>
<proteinExistence type="inferred from homology"/>
<evidence type="ECO:0000256" key="13">
    <source>
        <dbReference type="RuleBase" id="RU000688"/>
    </source>
</evidence>
<feature type="transmembrane region" description="Helical" evidence="15">
    <location>
        <begin position="244"/>
        <end position="263"/>
    </location>
</feature>
<dbReference type="PANTHER" id="PTHR10489">
    <property type="entry name" value="CELL ADHESION MOLECULE"/>
    <property type="match status" value="1"/>
</dbReference>